<evidence type="ECO:0000256" key="1">
    <source>
        <dbReference type="SAM" id="MobiDB-lite"/>
    </source>
</evidence>
<proteinExistence type="predicted"/>
<comment type="caution">
    <text evidence="2">The sequence shown here is derived from an EMBL/GenBank/DDBJ whole genome shotgun (WGS) entry which is preliminary data.</text>
</comment>
<evidence type="ECO:0000313" key="2">
    <source>
        <dbReference type="EMBL" id="GAA0962379.1"/>
    </source>
</evidence>
<feature type="region of interest" description="Disordered" evidence="1">
    <location>
        <begin position="49"/>
        <end position="74"/>
    </location>
</feature>
<gene>
    <name evidence="2" type="ORF">GCM10009575_097410</name>
</gene>
<dbReference type="Proteomes" id="UP001500418">
    <property type="component" value="Unassembled WGS sequence"/>
</dbReference>
<keyword evidence="3" id="KW-1185">Reference proteome</keyword>
<sequence length="74" mass="8198">MLLRLLYLTLTNVFALLRLLPMSDTDKNVEILTLRHNWPSFNARSPNPGSLRPTAYSSPPCCTGSPAPHSGDFI</sequence>
<dbReference type="EMBL" id="BAAAID010000154">
    <property type="protein sequence ID" value="GAA0962379.1"/>
    <property type="molecule type" value="Genomic_DNA"/>
</dbReference>
<accession>A0ABN1RRR4</accession>
<name>A0ABN1RRR4_9ACTN</name>
<organism evidence="2 3">
    <name type="scientific">Streptomyces rhizosphaericus</name>
    <dbReference type="NCBI Taxonomy" id="114699"/>
    <lineage>
        <taxon>Bacteria</taxon>
        <taxon>Bacillati</taxon>
        <taxon>Actinomycetota</taxon>
        <taxon>Actinomycetes</taxon>
        <taxon>Kitasatosporales</taxon>
        <taxon>Streptomycetaceae</taxon>
        <taxon>Streptomyces</taxon>
        <taxon>Streptomyces violaceusniger group</taxon>
    </lineage>
</organism>
<evidence type="ECO:0008006" key="4">
    <source>
        <dbReference type="Google" id="ProtNLM"/>
    </source>
</evidence>
<reference evidence="2 3" key="1">
    <citation type="journal article" date="2019" name="Int. J. Syst. Evol. Microbiol.">
        <title>The Global Catalogue of Microorganisms (GCM) 10K type strain sequencing project: providing services to taxonomists for standard genome sequencing and annotation.</title>
        <authorList>
            <consortium name="The Broad Institute Genomics Platform"/>
            <consortium name="The Broad Institute Genome Sequencing Center for Infectious Disease"/>
            <person name="Wu L."/>
            <person name="Ma J."/>
        </authorList>
    </citation>
    <scope>NUCLEOTIDE SEQUENCE [LARGE SCALE GENOMIC DNA]</scope>
    <source>
        <strain evidence="2 3">JCM 11444</strain>
    </source>
</reference>
<evidence type="ECO:0000313" key="3">
    <source>
        <dbReference type="Proteomes" id="UP001500418"/>
    </source>
</evidence>
<protein>
    <recommendedName>
        <fullName evidence="4">Secreted protein</fullName>
    </recommendedName>
</protein>